<gene>
    <name evidence="1" type="ORF">ILP92_13835</name>
</gene>
<dbReference type="RefSeq" id="WP_198917004.1">
    <property type="nucleotide sequence ID" value="NZ_JAEKPD010000014.1"/>
</dbReference>
<evidence type="ECO:0000313" key="1">
    <source>
        <dbReference type="EMBL" id="MBJ3763833.1"/>
    </source>
</evidence>
<evidence type="ECO:0000313" key="2">
    <source>
        <dbReference type="Proteomes" id="UP000642488"/>
    </source>
</evidence>
<dbReference type="AlphaFoldDB" id="A0A934MDE7"/>
<dbReference type="Proteomes" id="UP000642488">
    <property type="component" value="Unassembled WGS sequence"/>
</dbReference>
<organism evidence="1 2">
    <name type="scientific">Palleronia pontilimi</name>
    <dbReference type="NCBI Taxonomy" id="1964209"/>
    <lineage>
        <taxon>Bacteria</taxon>
        <taxon>Pseudomonadati</taxon>
        <taxon>Pseudomonadota</taxon>
        <taxon>Alphaproteobacteria</taxon>
        <taxon>Rhodobacterales</taxon>
        <taxon>Roseobacteraceae</taxon>
        <taxon>Palleronia</taxon>
    </lineage>
</organism>
<protein>
    <recommendedName>
        <fullName evidence="3">Metallo-beta-lactamase superfamily protein</fullName>
    </recommendedName>
</protein>
<dbReference type="Gene3D" id="3.60.15.10">
    <property type="entry name" value="Ribonuclease Z/Hydroxyacylglutathione hydrolase-like"/>
    <property type="match status" value="1"/>
</dbReference>
<comment type="caution">
    <text evidence="1">The sequence shown here is derived from an EMBL/GenBank/DDBJ whole genome shotgun (WGS) entry which is preliminary data.</text>
</comment>
<accession>A0A934MDE7</accession>
<reference evidence="1" key="1">
    <citation type="submission" date="2020-12" db="EMBL/GenBank/DDBJ databases">
        <title>Bacterial taxonomy.</title>
        <authorList>
            <person name="Pan X."/>
        </authorList>
    </citation>
    <scope>NUCLEOTIDE SEQUENCE</scope>
    <source>
        <strain evidence="1">KCTC 52957</strain>
    </source>
</reference>
<dbReference type="EMBL" id="JAEKPD010000014">
    <property type="protein sequence ID" value="MBJ3763833.1"/>
    <property type="molecule type" value="Genomic_DNA"/>
</dbReference>
<sequence>MASRFTALPLSSGESFILETDHCGKRFVILVDGGQSKSTSPKKNGLYKAIRQCCPDITDTIDIAICTHRDHDHAGGFPAFIETWLAEGNDIGEFWLPGGWAGAVEMVLTNPDGLVSMLRAGANTAAYRIDQRQSSRETDVESTAQRSFRGKNVRSIQAEMHDMCIEDSWTDSLTEQSRANRSTDDDRYVETNRTVHAANSWGFTIEGWEAIRSDLDTSAIHDEPLTERDGAYRQLNDEVYFEEILLDDSGVREHWISRRFFDGSNSTSQLARSLFRNAIDTVEAIRNIASAAVMFDIPVRWFDFSAFEKGAKPSGGRQGFLQPLNAVEFKQAERETDALKLFFKLTLTEQNVASLVFQRLETASEPGVIFLGDSRLAFGVDQPEENFEKHLVQPRRPIVYTAPHHGSRNNDRAYEVLAKWLPDLFDASIAVRNGGVWNQTLAGYLNIKCRRCAQCYQCHGGNWSQPVQIISDDRQWIWPSALGGRCGVPKRKK</sequence>
<name>A0A934MDE7_9RHOB</name>
<dbReference type="InterPro" id="IPR036866">
    <property type="entry name" value="RibonucZ/Hydroxyglut_hydro"/>
</dbReference>
<keyword evidence="2" id="KW-1185">Reference proteome</keyword>
<proteinExistence type="predicted"/>
<evidence type="ECO:0008006" key="3">
    <source>
        <dbReference type="Google" id="ProtNLM"/>
    </source>
</evidence>
<dbReference type="SUPFAM" id="SSF56281">
    <property type="entry name" value="Metallo-hydrolase/oxidoreductase"/>
    <property type="match status" value="1"/>
</dbReference>